<keyword evidence="2" id="KW-1185">Reference proteome</keyword>
<dbReference type="EMBL" id="VFMM01000001">
    <property type="protein sequence ID" value="TQJ18466.1"/>
    <property type="molecule type" value="Genomic_DNA"/>
</dbReference>
<dbReference type="GO" id="GO:0006281">
    <property type="term" value="P:DNA repair"/>
    <property type="evidence" value="ECO:0007669"/>
    <property type="project" value="TreeGrafter"/>
</dbReference>
<evidence type="ECO:0000313" key="1">
    <source>
        <dbReference type="EMBL" id="TQJ18466.1"/>
    </source>
</evidence>
<proteinExistence type="predicted"/>
<dbReference type="InterPro" id="IPR006439">
    <property type="entry name" value="HAD-SF_hydro_IA"/>
</dbReference>
<dbReference type="PANTHER" id="PTHR43434">
    <property type="entry name" value="PHOSPHOGLYCOLATE PHOSPHATASE"/>
    <property type="match status" value="1"/>
</dbReference>
<dbReference type="Gene3D" id="3.40.50.1000">
    <property type="entry name" value="HAD superfamily/HAD-like"/>
    <property type="match status" value="1"/>
</dbReference>
<dbReference type="PANTHER" id="PTHR43434:SF1">
    <property type="entry name" value="PHOSPHOGLYCOLATE PHOSPHATASE"/>
    <property type="match status" value="1"/>
</dbReference>
<dbReference type="InterPro" id="IPR023214">
    <property type="entry name" value="HAD_sf"/>
</dbReference>
<accession>A0A542ETE5</accession>
<dbReference type="InterPro" id="IPR050155">
    <property type="entry name" value="HAD-like_hydrolase_sf"/>
</dbReference>
<dbReference type="SUPFAM" id="SSF56784">
    <property type="entry name" value="HAD-like"/>
    <property type="match status" value="1"/>
</dbReference>
<dbReference type="InterPro" id="IPR036412">
    <property type="entry name" value="HAD-like_sf"/>
</dbReference>
<name>A0A542ETE5_9ACTN</name>
<reference evidence="1 2" key="1">
    <citation type="submission" date="2019-06" db="EMBL/GenBank/DDBJ databases">
        <title>Sequencing the genomes of 1000 actinobacteria strains.</title>
        <authorList>
            <person name="Klenk H.-P."/>
        </authorList>
    </citation>
    <scope>NUCLEOTIDE SEQUENCE [LARGE SCALE GENOMIC DNA]</scope>
    <source>
        <strain evidence="1 2">DSM 17305</strain>
    </source>
</reference>
<dbReference type="AlphaFoldDB" id="A0A542ETE5"/>
<dbReference type="Pfam" id="PF00702">
    <property type="entry name" value="Hydrolase"/>
    <property type="match status" value="1"/>
</dbReference>
<gene>
    <name evidence="1" type="ORF">FB475_2602</name>
</gene>
<dbReference type="RefSeq" id="WP_185759235.1">
    <property type="nucleotide sequence ID" value="NZ_BAAAKA010000028.1"/>
</dbReference>
<dbReference type="GO" id="GO:0008967">
    <property type="term" value="F:phosphoglycolate phosphatase activity"/>
    <property type="evidence" value="ECO:0007669"/>
    <property type="project" value="TreeGrafter"/>
</dbReference>
<comment type="caution">
    <text evidence="1">The sequence shown here is derived from an EMBL/GenBank/DDBJ whole genome shotgun (WGS) entry which is preliminary data.</text>
</comment>
<evidence type="ECO:0000313" key="2">
    <source>
        <dbReference type="Proteomes" id="UP000316298"/>
    </source>
</evidence>
<dbReference type="NCBIfam" id="TIGR01509">
    <property type="entry name" value="HAD-SF-IA-v3"/>
    <property type="match status" value="1"/>
</dbReference>
<dbReference type="Proteomes" id="UP000316298">
    <property type="component" value="Unassembled WGS sequence"/>
</dbReference>
<dbReference type="GO" id="GO:0005829">
    <property type="term" value="C:cytosol"/>
    <property type="evidence" value="ECO:0007669"/>
    <property type="project" value="TreeGrafter"/>
</dbReference>
<protein>
    <submittedName>
        <fullName evidence="1">Phosphoglycolate phosphatase</fullName>
    </submittedName>
</protein>
<sequence>MTAESPASVLRSTQAVLLDFDGPVCSVFAGYPAPQIAEELRALIRDAVAELPDEIADASGPHEVLAASAALGEKVWRLVEEALQAAEIEAVESATPTPGVSEFLDACSSAGLPVAIVSNNCAPSVRSYIEHAGLADRIRHIEARDPIHVERMKPSPYLVNQAAEALHIAVGDCVLIGDQVSDVAAATAAGARSIGYANKPGKAADLADAGANAVVDRMASLSRLLGAR</sequence>
<organism evidence="1 2">
    <name type="scientific">Kribbella jejuensis</name>
    <dbReference type="NCBI Taxonomy" id="236068"/>
    <lineage>
        <taxon>Bacteria</taxon>
        <taxon>Bacillati</taxon>
        <taxon>Actinomycetota</taxon>
        <taxon>Actinomycetes</taxon>
        <taxon>Propionibacteriales</taxon>
        <taxon>Kribbellaceae</taxon>
        <taxon>Kribbella</taxon>
    </lineage>
</organism>